<gene>
    <name evidence="1" type="ORF">PR001_g34058</name>
</gene>
<evidence type="ECO:0000313" key="1">
    <source>
        <dbReference type="EMBL" id="KAE8950666.1"/>
    </source>
</evidence>
<proteinExistence type="predicted"/>
<name>A0A6A3G1P5_9STRA</name>
<dbReference type="AlphaFoldDB" id="A0A6A3G1P5"/>
<evidence type="ECO:0000313" key="2">
    <source>
        <dbReference type="Proteomes" id="UP000429607"/>
    </source>
</evidence>
<dbReference type="EMBL" id="QXFV01013714">
    <property type="protein sequence ID" value="KAE8950666.1"/>
    <property type="molecule type" value="Genomic_DNA"/>
</dbReference>
<dbReference type="Proteomes" id="UP000429607">
    <property type="component" value="Unassembled WGS sequence"/>
</dbReference>
<sequence>MLMLMLLHSRFSVVQWCPMLALMAGITISRTRDSSPAMRT</sequence>
<comment type="caution">
    <text evidence="1">The sequence shown here is derived from an EMBL/GenBank/DDBJ whole genome shotgun (WGS) entry which is preliminary data.</text>
</comment>
<accession>A0A6A3G1P5</accession>
<reference evidence="1 2" key="1">
    <citation type="submission" date="2018-09" db="EMBL/GenBank/DDBJ databases">
        <title>Genomic investigation of the strawberry pathogen Phytophthora fragariae indicates pathogenicity is determined by transcriptional variation in three key races.</title>
        <authorList>
            <person name="Adams T.M."/>
            <person name="Armitage A.D."/>
            <person name="Sobczyk M.K."/>
            <person name="Bates H.J."/>
            <person name="Dunwell J.M."/>
            <person name="Nellist C.F."/>
            <person name="Harrison R.J."/>
        </authorList>
    </citation>
    <scope>NUCLEOTIDE SEQUENCE [LARGE SCALE GENOMIC DNA]</scope>
    <source>
        <strain evidence="1 2">SCRP249</strain>
    </source>
</reference>
<organism evidence="1 2">
    <name type="scientific">Phytophthora rubi</name>
    <dbReference type="NCBI Taxonomy" id="129364"/>
    <lineage>
        <taxon>Eukaryota</taxon>
        <taxon>Sar</taxon>
        <taxon>Stramenopiles</taxon>
        <taxon>Oomycota</taxon>
        <taxon>Peronosporomycetes</taxon>
        <taxon>Peronosporales</taxon>
        <taxon>Peronosporaceae</taxon>
        <taxon>Phytophthora</taxon>
    </lineage>
</organism>
<protein>
    <submittedName>
        <fullName evidence="1">Uncharacterized protein</fullName>
    </submittedName>
</protein>